<feature type="transmembrane region" description="Helical" evidence="1">
    <location>
        <begin position="12"/>
        <end position="33"/>
    </location>
</feature>
<reference evidence="2" key="1">
    <citation type="submission" date="2018-05" db="EMBL/GenBank/DDBJ databases">
        <authorList>
            <person name="Lanie J.A."/>
            <person name="Ng W.-L."/>
            <person name="Kazmierczak K.M."/>
            <person name="Andrzejewski T.M."/>
            <person name="Davidsen T.M."/>
            <person name="Wayne K.J."/>
            <person name="Tettelin H."/>
            <person name="Glass J.I."/>
            <person name="Rusch D."/>
            <person name="Podicherti R."/>
            <person name="Tsui H.-C.T."/>
            <person name="Winkler M.E."/>
        </authorList>
    </citation>
    <scope>NUCLEOTIDE SEQUENCE</scope>
</reference>
<sequence>MDLLEMWEQMSVPVKLLMGILALMSMLSVGIFFER</sequence>
<accession>A0A383EEK2</accession>
<keyword evidence="1" id="KW-0812">Transmembrane</keyword>
<evidence type="ECO:0000256" key="1">
    <source>
        <dbReference type="SAM" id="Phobius"/>
    </source>
</evidence>
<keyword evidence="1" id="KW-0472">Membrane</keyword>
<protein>
    <submittedName>
        <fullName evidence="2">Uncharacterized protein</fullName>
    </submittedName>
</protein>
<evidence type="ECO:0000313" key="2">
    <source>
        <dbReference type="EMBL" id="SVE54765.1"/>
    </source>
</evidence>
<name>A0A383EEK2_9ZZZZ</name>
<keyword evidence="1" id="KW-1133">Transmembrane helix</keyword>
<dbReference type="EMBL" id="UINC01224936">
    <property type="protein sequence ID" value="SVE54765.1"/>
    <property type="molecule type" value="Genomic_DNA"/>
</dbReference>
<gene>
    <name evidence="2" type="ORF">METZ01_LOCUS507619</name>
</gene>
<feature type="non-terminal residue" evidence="2">
    <location>
        <position position="35"/>
    </location>
</feature>
<proteinExistence type="predicted"/>
<organism evidence="2">
    <name type="scientific">marine metagenome</name>
    <dbReference type="NCBI Taxonomy" id="408172"/>
    <lineage>
        <taxon>unclassified sequences</taxon>
        <taxon>metagenomes</taxon>
        <taxon>ecological metagenomes</taxon>
    </lineage>
</organism>
<dbReference type="AlphaFoldDB" id="A0A383EEK2"/>